<dbReference type="PROSITE" id="PS51904">
    <property type="entry name" value="GLYCOSYL_HYDROL_F25_2"/>
    <property type="match status" value="1"/>
</dbReference>
<dbReference type="Proteomes" id="UP000237883">
    <property type="component" value="Chromosome"/>
</dbReference>
<dbReference type="InterPro" id="IPR017853">
    <property type="entry name" value="GH"/>
</dbReference>
<dbReference type="EMBL" id="CP027228">
    <property type="protein sequence ID" value="AVM48757.1"/>
    <property type="molecule type" value="Genomic_DNA"/>
</dbReference>
<evidence type="ECO:0000256" key="3">
    <source>
        <dbReference type="ARBA" id="ARBA00023295"/>
    </source>
</evidence>
<organism evidence="4 5">
    <name type="scientific">Mogibacterium diversum</name>
    <dbReference type="NCBI Taxonomy" id="114527"/>
    <lineage>
        <taxon>Bacteria</taxon>
        <taxon>Bacillati</taxon>
        <taxon>Bacillota</taxon>
        <taxon>Clostridia</taxon>
        <taxon>Peptostreptococcales</taxon>
        <taxon>Anaerovoracaceae</taxon>
        <taxon>Mogibacterium</taxon>
    </lineage>
</organism>
<proteinExistence type="inferred from homology"/>
<evidence type="ECO:0000256" key="2">
    <source>
        <dbReference type="ARBA" id="ARBA00022801"/>
    </source>
</evidence>
<evidence type="ECO:0000313" key="5">
    <source>
        <dbReference type="Proteomes" id="UP000237883"/>
    </source>
</evidence>
<keyword evidence="3" id="KW-0326">Glycosidase</keyword>
<dbReference type="GO" id="GO:0003796">
    <property type="term" value="F:lysozyme activity"/>
    <property type="evidence" value="ECO:0007669"/>
    <property type="project" value="InterPro"/>
</dbReference>
<comment type="similarity">
    <text evidence="1">Belongs to the glycosyl hydrolase 25 family.</text>
</comment>
<dbReference type="SUPFAM" id="SSF51445">
    <property type="entry name" value="(Trans)glycosidases"/>
    <property type="match status" value="1"/>
</dbReference>
<dbReference type="SMART" id="SM00641">
    <property type="entry name" value="Glyco_25"/>
    <property type="match status" value="1"/>
</dbReference>
<evidence type="ECO:0000313" key="4">
    <source>
        <dbReference type="EMBL" id="AVM48757.1"/>
    </source>
</evidence>
<dbReference type="GO" id="GO:0009253">
    <property type="term" value="P:peptidoglycan catabolic process"/>
    <property type="evidence" value="ECO:0007669"/>
    <property type="project" value="InterPro"/>
</dbReference>
<gene>
    <name evidence="4" type="ORF">C5Q96_07785</name>
</gene>
<dbReference type="GO" id="GO:0016052">
    <property type="term" value="P:carbohydrate catabolic process"/>
    <property type="evidence" value="ECO:0007669"/>
    <property type="project" value="TreeGrafter"/>
</dbReference>
<dbReference type="AlphaFoldDB" id="A0A2S0L650"/>
<dbReference type="PANTHER" id="PTHR34135:SF2">
    <property type="entry name" value="LYSOZYME"/>
    <property type="match status" value="1"/>
</dbReference>
<accession>A0A2S0L650</accession>
<dbReference type="CDD" id="cd06414">
    <property type="entry name" value="GH25_LytC-like"/>
    <property type="match status" value="1"/>
</dbReference>
<sequence>MFKLNGETYFANASGVIANQLKGVDVSAYQDDINWQKVKAAGIDFAIVRAGYRGKTNGALVKDSKFDTHISGAILAGLKAGAYMFTEARDYTEGAEEAKFLASLVKDYDVKLPLVIDTEYQSNARSNGISVAARTEAIRGFCETIESLGYTPMIYASTSWLNNNLDMSKLGKYKVWVAQYYDRVTYNGSYEVWQYTSKGRVDGINGNVDMNYWYNK</sequence>
<dbReference type="Gene3D" id="3.20.20.80">
    <property type="entry name" value="Glycosidases"/>
    <property type="match status" value="1"/>
</dbReference>
<dbReference type="GO" id="GO:0016998">
    <property type="term" value="P:cell wall macromolecule catabolic process"/>
    <property type="evidence" value="ECO:0007669"/>
    <property type="project" value="InterPro"/>
</dbReference>
<reference evidence="5" key="1">
    <citation type="submission" date="2018-02" db="EMBL/GenBank/DDBJ databases">
        <authorList>
            <person name="Holder M.E."/>
            <person name="Ajami N.J."/>
            <person name="Petrosino J.F."/>
        </authorList>
    </citation>
    <scope>NUCLEOTIDE SEQUENCE [LARGE SCALE GENOMIC DNA]</scope>
    <source>
        <strain evidence="5">CCUG 47132</strain>
    </source>
</reference>
<protein>
    <submittedName>
        <fullName evidence="4">Lyzozyme M1 (1,4-beta-N-acetylmuramidase)</fullName>
    </submittedName>
</protein>
<keyword evidence="2" id="KW-0378">Hydrolase</keyword>
<dbReference type="InterPro" id="IPR018077">
    <property type="entry name" value="Glyco_hydro_fam25_subgr"/>
</dbReference>
<keyword evidence="5" id="KW-1185">Reference proteome</keyword>
<dbReference type="KEGG" id="mdv:C5Q96_07785"/>
<name>A0A2S0L650_9FIRM</name>
<dbReference type="PANTHER" id="PTHR34135">
    <property type="entry name" value="LYSOZYME"/>
    <property type="match status" value="1"/>
</dbReference>
<dbReference type="InterPro" id="IPR002053">
    <property type="entry name" value="Glyco_hydro_25"/>
</dbReference>
<dbReference type="Pfam" id="PF01183">
    <property type="entry name" value="Glyco_hydro_25"/>
    <property type="match status" value="1"/>
</dbReference>
<evidence type="ECO:0000256" key="1">
    <source>
        <dbReference type="ARBA" id="ARBA00010646"/>
    </source>
</evidence>